<dbReference type="GO" id="GO:0016787">
    <property type="term" value="F:hydrolase activity"/>
    <property type="evidence" value="ECO:0007669"/>
    <property type="project" value="UniProtKB-KW"/>
</dbReference>
<feature type="transmembrane region" description="Helical" evidence="5">
    <location>
        <begin position="83"/>
        <end position="105"/>
    </location>
</feature>
<dbReference type="PANTHER" id="PTHR30249:SF3">
    <property type="entry name" value="MUREIN HYDROLASE EXPORT REGULATOR"/>
    <property type="match status" value="1"/>
</dbReference>
<feature type="transmembrane region" description="Helical" evidence="5">
    <location>
        <begin position="198"/>
        <end position="221"/>
    </location>
</feature>
<feature type="transmembrane region" description="Helical" evidence="5">
    <location>
        <begin position="117"/>
        <end position="136"/>
    </location>
</feature>
<evidence type="ECO:0000313" key="6">
    <source>
        <dbReference type="EMBL" id="MDQ0272423.1"/>
    </source>
</evidence>
<dbReference type="InterPro" id="IPR007300">
    <property type="entry name" value="CidB/LrgB"/>
</dbReference>
<keyword evidence="6" id="KW-0378">Hydrolase</keyword>
<dbReference type="EMBL" id="JAUSUB010000023">
    <property type="protein sequence ID" value="MDQ0272423.1"/>
    <property type="molecule type" value="Genomic_DNA"/>
</dbReference>
<organism evidence="6 7">
    <name type="scientific">Cytobacillus purgationiresistens</name>
    <dbReference type="NCBI Taxonomy" id="863449"/>
    <lineage>
        <taxon>Bacteria</taxon>
        <taxon>Bacillati</taxon>
        <taxon>Bacillota</taxon>
        <taxon>Bacilli</taxon>
        <taxon>Bacillales</taxon>
        <taxon>Bacillaceae</taxon>
        <taxon>Cytobacillus</taxon>
    </lineage>
</organism>
<keyword evidence="2 5" id="KW-0812">Transmembrane</keyword>
<keyword evidence="3 5" id="KW-1133">Transmembrane helix</keyword>
<feature type="transmembrane region" description="Helical" evidence="5">
    <location>
        <begin position="142"/>
        <end position="163"/>
    </location>
</feature>
<evidence type="ECO:0000313" key="7">
    <source>
        <dbReference type="Proteomes" id="UP001238088"/>
    </source>
</evidence>
<protein>
    <submittedName>
        <fullName evidence="6">Murein hydrolase (TIGR00659 family)</fullName>
    </submittedName>
</protein>
<accession>A0ABU0AMD7</accession>
<dbReference type="Pfam" id="PF04172">
    <property type="entry name" value="LrgB"/>
    <property type="match status" value="1"/>
</dbReference>
<name>A0ABU0AMD7_9BACI</name>
<feature type="transmembrane region" description="Helical" evidence="5">
    <location>
        <begin position="58"/>
        <end position="77"/>
    </location>
</feature>
<gene>
    <name evidence="6" type="ORF">J2S17_004315</name>
</gene>
<keyword evidence="7" id="KW-1185">Reference proteome</keyword>
<dbReference type="PANTHER" id="PTHR30249">
    <property type="entry name" value="PUTATIVE SEROTONIN TRANSPORTER"/>
    <property type="match status" value="1"/>
</dbReference>
<evidence type="ECO:0000256" key="3">
    <source>
        <dbReference type="ARBA" id="ARBA00022989"/>
    </source>
</evidence>
<feature type="transmembrane region" description="Helical" evidence="5">
    <location>
        <begin position="25"/>
        <end position="46"/>
    </location>
</feature>
<proteinExistence type="predicted"/>
<comment type="subcellular location">
    <subcellularLocation>
        <location evidence="1">Membrane</location>
        <topology evidence="1">Multi-pass membrane protein</topology>
    </subcellularLocation>
</comment>
<keyword evidence="4 5" id="KW-0472">Membrane</keyword>
<comment type="caution">
    <text evidence="6">The sequence shown here is derived from an EMBL/GenBank/DDBJ whole genome shotgun (WGS) entry which is preliminary data.</text>
</comment>
<evidence type="ECO:0000256" key="2">
    <source>
        <dbReference type="ARBA" id="ARBA00022692"/>
    </source>
</evidence>
<sequence>MILCLSLTISIYFAAKWVYKKRGKVYYSPLVLAPIVLILVLIIFNIPYSTYEEGSKWITALLQPATVALAIPLYKYYPSLKKFFKEIGFCVLIGSILAILISSFLSKLLKLDHSLSASIIPYSITTPIAMNIASIIGGVPTITAVFVILTGIIGMVLGPVIIIQFHLKSDIAKGVLLGISAHGAGTAKALEFSTGAGAIASICMILAAMISFIISPLIPFFI</sequence>
<evidence type="ECO:0000256" key="4">
    <source>
        <dbReference type="ARBA" id="ARBA00023136"/>
    </source>
</evidence>
<evidence type="ECO:0000256" key="5">
    <source>
        <dbReference type="SAM" id="Phobius"/>
    </source>
</evidence>
<evidence type="ECO:0000256" key="1">
    <source>
        <dbReference type="ARBA" id="ARBA00004141"/>
    </source>
</evidence>
<dbReference type="Proteomes" id="UP001238088">
    <property type="component" value="Unassembled WGS sequence"/>
</dbReference>
<reference evidence="6 7" key="1">
    <citation type="submission" date="2023-07" db="EMBL/GenBank/DDBJ databases">
        <title>Genomic Encyclopedia of Type Strains, Phase IV (KMG-IV): sequencing the most valuable type-strain genomes for metagenomic binning, comparative biology and taxonomic classification.</title>
        <authorList>
            <person name="Goeker M."/>
        </authorList>
    </citation>
    <scope>NUCLEOTIDE SEQUENCE [LARGE SCALE GENOMIC DNA]</scope>
    <source>
        <strain evidence="6 7">DSM 23494</strain>
    </source>
</reference>